<dbReference type="GO" id="GO:0006865">
    <property type="term" value="P:amino acid transport"/>
    <property type="evidence" value="ECO:0007669"/>
    <property type="project" value="TreeGrafter"/>
</dbReference>
<keyword evidence="8" id="KW-1185">Reference proteome</keyword>
<gene>
    <name evidence="7" type="ORF">C4N9_16360</name>
</gene>
<evidence type="ECO:0000259" key="6">
    <source>
        <dbReference type="SMART" id="SM00062"/>
    </source>
</evidence>
<sequence length="273" mass="29075">MKRLSILLAGTGLALMAGAAQADQLAEIRDAGVLVCGVPSNYVPFSYLESDNDRTPVGFDVEVCNAIADHLGVTPELRYVTGASRIPDLTAGRIDIATAALTITPERAQQVDFSIPYFRTGVRVSVPNDSDITEMDQLNGHRIAVPESGMASMIVEERFPDSAAVGFPTPANTFLALQRGMVQAMAGDETTLLGQMSGAPGEYHLLDGFLTDDWLGVGVRKGETALLEAVNEALLGMEADGSALASFNRYFGAETPMGMERNFTINTDNLPAE</sequence>
<evidence type="ECO:0000256" key="4">
    <source>
        <dbReference type="RuleBase" id="RU003744"/>
    </source>
</evidence>
<dbReference type="SUPFAM" id="SSF53850">
    <property type="entry name" value="Periplasmic binding protein-like II"/>
    <property type="match status" value="1"/>
</dbReference>
<organism evidence="7 8">
    <name type="scientific">Pararhodobacter marinus</name>
    <dbReference type="NCBI Taxonomy" id="2184063"/>
    <lineage>
        <taxon>Bacteria</taxon>
        <taxon>Pseudomonadati</taxon>
        <taxon>Pseudomonadota</taxon>
        <taxon>Alphaproteobacteria</taxon>
        <taxon>Rhodobacterales</taxon>
        <taxon>Paracoccaceae</taxon>
        <taxon>Pararhodobacter</taxon>
    </lineage>
</organism>
<dbReference type="RefSeq" id="WP_109534420.1">
    <property type="nucleotide sequence ID" value="NZ_QEYD01000010.1"/>
</dbReference>
<dbReference type="PANTHER" id="PTHR30085">
    <property type="entry name" value="AMINO ACID ABC TRANSPORTER PERMEASE"/>
    <property type="match status" value="1"/>
</dbReference>
<dbReference type="InterPro" id="IPR001638">
    <property type="entry name" value="Solute-binding_3/MltF_N"/>
</dbReference>
<reference evidence="7 8" key="1">
    <citation type="submission" date="2018-05" db="EMBL/GenBank/DDBJ databases">
        <title>Pararhodobacter marina sp. nov., isolated from deep-sea water of the Indian Ocean.</title>
        <authorList>
            <person name="Lai Q.Sr."/>
            <person name="Liu X."/>
            <person name="Shao Z."/>
        </authorList>
    </citation>
    <scope>NUCLEOTIDE SEQUENCE [LARGE SCALE GENOMIC DNA]</scope>
    <source>
        <strain evidence="7 8">CIC4N-9</strain>
    </source>
</reference>
<dbReference type="PROSITE" id="PS01039">
    <property type="entry name" value="SBP_BACTERIAL_3"/>
    <property type="match status" value="1"/>
</dbReference>
<feature type="signal peptide" evidence="5">
    <location>
        <begin position="1"/>
        <end position="22"/>
    </location>
</feature>
<dbReference type="EMBL" id="QEYD01000010">
    <property type="protein sequence ID" value="PWE27609.1"/>
    <property type="molecule type" value="Genomic_DNA"/>
</dbReference>
<dbReference type="GO" id="GO:0030288">
    <property type="term" value="C:outer membrane-bounded periplasmic space"/>
    <property type="evidence" value="ECO:0007669"/>
    <property type="project" value="TreeGrafter"/>
</dbReference>
<proteinExistence type="inferred from homology"/>
<evidence type="ECO:0000313" key="8">
    <source>
        <dbReference type="Proteomes" id="UP000244940"/>
    </source>
</evidence>
<dbReference type="GO" id="GO:0005576">
    <property type="term" value="C:extracellular region"/>
    <property type="evidence" value="ECO:0007669"/>
    <property type="project" value="TreeGrafter"/>
</dbReference>
<feature type="chain" id="PRO_5015569518" evidence="5">
    <location>
        <begin position="23"/>
        <end position="273"/>
    </location>
</feature>
<accession>A0A2U2C6Y8</accession>
<evidence type="ECO:0000256" key="2">
    <source>
        <dbReference type="ARBA" id="ARBA00022448"/>
    </source>
</evidence>
<evidence type="ECO:0000256" key="1">
    <source>
        <dbReference type="ARBA" id="ARBA00010333"/>
    </source>
</evidence>
<feature type="domain" description="Solute-binding protein family 3/N-terminal" evidence="6">
    <location>
        <begin position="33"/>
        <end position="254"/>
    </location>
</feature>
<dbReference type="InterPro" id="IPR051455">
    <property type="entry name" value="Bact_solute-bind_prot3"/>
</dbReference>
<dbReference type="OrthoDB" id="6192933at2"/>
<keyword evidence="2" id="KW-0813">Transport</keyword>
<name>A0A2U2C6Y8_9RHOB</name>
<dbReference type="Pfam" id="PF00497">
    <property type="entry name" value="SBP_bac_3"/>
    <property type="match status" value="1"/>
</dbReference>
<dbReference type="AlphaFoldDB" id="A0A2U2C6Y8"/>
<evidence type="ECO:0000256" key="5">
    <source>
        <dbReference type="SAM" id="SignalP"/>
    </source>
</evidence>
<dbReference type="PANTHER" id="PTHR30085:SF6">
    <property type="entry name" value="ABC TRANSPORTER GLUTAMINE-BINDING PROTEIN GLNH"/>
    <property type="match status" value="1"/>
</dbReference>
<dbReference type="SMART" id="SM00062">
    <property type="entry name" value="PBPb"/>
    <property type="match status" value="1"/>
</dbReference>
<keyword evidence="3 5" id="KW-0732">Signal</keyword>
<evidence type="ECO:0000313" key="7">
    <source>
        <dbReference type="EMBL" id="PWE27609.1"/>
    </source>
</evidence>
<comment type="similarity">
    <text evidence="1 4">Belongs to the bacterial solute-binding protein 3 family.</text>
</comment>
<dbReference type="InterPro" id="IPR018313">
    <property type="entry name" value="SBP_3_CS"/>
</dbReference>
<protein>
    <submittedName>
        <fullName evidence="7">Cysteine ABC transporter substrate-binding protein</fullName>
    </submittedName>
</protein>
<dbReference type="GeneID" id="94366471"/>
<evidence type="ECO:0000256" key="3">
    <source>
        <dbReference type="ARBA" id="ARBA00022729"/>
    </source>
</evidence>
<comment type="caution">
    <text evidence="7">The sequence shown here is derived from an EMBL/GenBank/DDBJ whole genome shotgun (WGS) entry which is preliminary data.</text>
</comment>
<dbReference type="Gene3D" id="3.40.190.10">
    <property type="entry name" value="Periplasmic binding protein-like II"/>
    <property type="match status" value="2"/>
</dbReference>
<dbReference type="Proteomes" id="UP000244940">
    <property type="component" value="Unassembled WGS sequence"/>
</dbReference>